<sequence>MSESNICNRENFMVSFEGFSSQLVNILEAYQVDQDDALLTGFLSFVHSKLEKCIQESINERLYPHEAPTMGINKARDNFTRDDKNGEEDADLSILLDYLWRNVHYPIFKFFQSWRGILVPVNAKTNPRFVEFRKMNAKLTKVFKCIHKFYYLLLESMFKNYDTSEVVPSEVAKLLNIKLEHQSNVPVLNAENPLTITVVVLIHRSLVYLGTCHRYKQICENSSNNFEIQVFKKSQRYYRFASLVLPSVGESSLQEGLIYIQTKNFGYSTYKFMRSILSRLPSRAGMPNFISTVCEKRSTTFQQIAKLLQDLKRFETDKKRIINSEIIEMYFLVLFGAHVAPKVWKSEDETLAFNGVSLLHYKNVLYDRISTRYVKNISLIMQNLILLIGGFDVLLMLDSNENKKRTLQDLNPADVQYLTFACEYMSLLINNVIMTEWDKCDSSEYLAMVRIIVCWLKSNRIALHFAHRAHNLCSAISRLINAILKSDIIQNGGWSDHRPKRNYFFDEDVLLKEFKSVKFVLTDFRDDEIYKMEDSSERLAGMLKTRLSLKEENLLRIQAIVVSGKKFLMKNACDIKWANDQFIKVPKKTDERFKKMDNHSDGGKTSYSAVAKKSISVRDLEAKLQEQNKSDGRGYSGSSVPVAPASFNVKPSSSFTDSRSDVSGTSAGTTYAPSPYMQASPAALPHTRIEHANYMQYWAQGYQPGMVYNGMMVPFSQVPTIQQPPPGLGAPQYSYPNQNGVAQIPLGGYVYPPKMN</sequence>
<evidence type="ECO:0000313" key="5">
    <source>
        <dbReference type="Proteomes" id="UP000190831"/>
    </source>
</evidence>
<evidence type="ECO:0000259" key="3">
    <source>
        <dbReference type="Pfam" id="PF10374"/>
    </source>
</evidence>
<evidence type="ECO:0000313" key="4">
    <source>
        <dbReference type="EMBL" id="SCW04096.1"/>
    </source>
</evidence>
<evidence type="ECO:0000256" key="1">
    <source>
        <dbReference type="SAM" id="MobiDB-lite"/>
    </source>
</evidence>
<dbReference type="GO" id="GO:0000184">
    <property type="term" value="P:nuclear-transcribed mRNA catabolic process, nonsense-mediated decay"/>
    <property type="evidence" value="ECO:0007669"/>
    <property type="project" value="TreeGrafter"/>
</dbReference>
<dbReference type="InterPro" id="IPR011990">
    <property type="entry name" value="TPR-like_helical_dom_sf"/>
</dbReference>
<dbReference type="OMA" id="HYPIFKW"/>
<organism evidence="4 5">
    <name type="scientific">Lachancea fermentati</name>
    <name type="common">Zygosaccharomyces fermentati</name>
    <dbReference type="NCBI Taxonomy" id="4955"/>
    <lineage>
        <taxon>Eukaryota</taxon>
        <taxon>Fungi</taxon>
        <taxon>Dikarya</taxon>
        <taxon>Ascomycota</taxon>
        <taxon>Saccharomycotina</taxon>
        <taxon>Saccharomycetes</taxon>
        <taxon>Saccharomycetales</taxon>
        <taxon>Saccharomycetaceae</taxon>
        <taxon>Lachancea</taxon>
    </lineage>
</organism>
<gene>
    <name evidence="4" type="ORF">LAFE_0H05842G</name>
</gene>
<evidence type="ECO:0000259" key="2">
    <source>
        <dbReference type="Pfam" id="PF10373"/>
    </source>
</evidence>
<dbReference type="STRING" id="4955.A0A1G4MJP8"/>
<dbReference type="Gene3D" id="1.25.40.10">
    <property type="entry name" value="Tetratricopeptide repeat domain"/>
    <property type="match status" value="1"/>
</dbReference>
<dbReference type="InterPro" id="IPR018834">
    <property type="entry name" value="DNA/RNA-bd_Est1-type"/>
</dbReference>
<feature type="domain" description="Telomerase activating protein Est1-like N-terminal" evidence="3">
    <location>
        <begin position="96"/>
        <end position="220"/>
    </location>
</feature>
<dbReference type="AlphaFoldDB" id="A0A1G4MJP8"/>
<dbReference type="Proteomes" id="UP000190831">
    <property type="component" value="Chromosome H"/>
</dbReference>
<name>A0A1G4MJP8_LACFM</name>
<accession>A0A1G4MJP8</accession>
<feature type="domain" description="DNA/RNA-binding" evidence="2">
    <location>
        <begin position="234"/>
        <end position="518"/>
    </location>
</feature>
<protein>
    <submittedName>
        <fullName evidence="4">LAFE_0H05842g1_1</fullName>
    </submittedName>
</protein>
<dbReference type="PANTHER" id="PTHR15696:SF37">
    <property type="entry name" value="NONSENSE-MEDIATED MRNA DECAY FACTOR EBS1-RELATED"/>
    <property type="match status" value="1"/>
</dbReference>
<proteinExistence type="predicted"/>
<dbReference type="SUPFAM" id="SSF48452">
    <property type="entry name" value="TPR-like"/>
    <property type="match status" value="1"/>
</dbReference>
<dbReference type="PANTHER" id="PTHR15696">
    <property type="entry name" value="SMG-7 SUPPRESSOR WITH MORPHOLOGICAL EFFECT ON GENITALIA PROTEIN 7"/>
    <property type="match status" value="1"/>
</dbReference>
<dbReference type="GO" id="GO:0005697">
    <property type="term" value="C:telomerase holoenzyme complex"/>
    <property type="evidence" value="ECO:0007669"/>
    <property type="project" value="TreeGrafter"/>
</dbReference>
<dbReference type="Pfam" id="PF10374">
    <property type="entry name" value="EST1"/>
    <property type="match status" value="1"/>
</dbReference>
<reference evidence="4 5" key="1">
    <citation type="submission" date="2016-03" db="EMBL/GenBank/DDBJ databases">
        <authorList>
            <person name="Devillers H."/>
        </authorList>
    </citation>
    <scope>NUCLEOTIDE SEQUENCE [LARGE SCALE GENOMIC DNA]</scope>
    <source>
        <strain evidence="4">CBS 6772</strain>
    </source>
</reference>
<dbReference type="InterPro" id="IPR019458">
    <property type="entry name" value="Est1-like_N"/>
</dbReference>
<dbReference type="EMBL" id="LT598491">
    <property type="protein sequence ID" value="SCW04096.1"/>
    <property type="molecule type" value="Genomic_DNA"/>
</dbReference>
<keyword evidence="5" id="KW-1185">Reference proteome</keyword>
<dbReference type="GO" id="GO:0070034">
    <property type="term" value="F:telomerase RNA binding"/>
    <property type="evidence" value="ECO:0007669"/>
    <property type="project" value="TreeGrafter"/>
</dbReference>
<dbReference type="GO" id="GO:0042162">
    <property type="term" value="F:telomeric DNA binding"/>
    <property type="evidence" value="ECO:0007669"/>
    <property type="project" value="TreeGrafter"/>
</dbReference>
<dbReference type="Pfam" id="PF10373">
    <property type="entry name" value="EST1_DNA_bind"/>
    <property type="match status" value="1"/>
</dbReference>
<feature type="compositionally biased region" description="Low complexity" evidence="1">
    <location>
        <begin position="652"/>
        <end position="663"/>
    </location>
</feature>
<feature type="region of interest" description="Disordered" evidence="1">
    <location>
        <begin position="648"/>
        <end position="676"/>
    </location>
</feature>
<dbReference type="OrthoDB" id="69928at2759"/>
<dbReference type="InterPro" id="IPR045153">
    <property type="entry name" value="Est1/Ebs1-like"/>
</dbReference>